<sequence>MQPDNVIEYRGQACILFGAPPLGVLDEVDGTQVPGIPVYQLGLLQTGDVGRLGSPSCHDAFCIADIILQYLLEDGETLNRQASRLDLLDFCFTSMQPLLRKGAPSECLGLRESQFTASFRRI</sequence>
<reference evidence="2" key="1">
    <citation type="submission" date="2014-06" db="EMBL/GenBank/DDBJ databases">
        <title>Draft genome sequence of C. testosteroni WDL7.</title>
        <authorList>
            <person name="Wu Y."/>
            <person name="Seshan H."/>
            <person name="Arumugam K."/>
        </authorList>
    </citation>
    <scope>NUCLEOTIDE SEQUENCE [LARGE SCALE GENOMIC DNA]</scope>
    <source>
        <strain evidence="2">WDL7</strain>
    </source>
</reference>
<evidence type="ECO:0000313" key="1">
    <source>
        <dbReference type="EMBL" id="KOC28355.1"/>
    </source>
</evidence>
<dbReference type="EMBL" id="JNVD01000008">
    <property type="protein sequence ID" value="KOC28355.1"/>
    <property type="molecule type" value="Genomic_DNA"/>
</dbReference>
<gene>
    <name evidence="1" type="ORF">GL58_24320</name>
</gene>
<evidence type="ECO:0000313" key="2">
    <source>
        <dbReference type="Proteomes" id="UP000037442"/>
    </source>
</evidence>
<comment type="caution">
    <text evidence="1">The sequence shown here is derived from an EMBL/GenBank/DDBJ whole genome shotgun (WGS) entry which is preliminary data.</text>
</comment>
<name>A0A0L7N302_COMTE</name>
<protein>
    <submittedName>
        <fullName evidence="1">Uncharacterized protein</fullName>
    </submittedName>
</protein>
<proteinExistence type="predicted"/>
<organism evidence="1 2">
    <name type="scientific">Comamonas testosteroni</name>
    <name type="common">Pseudomonas testosteroni</name>
    <dbReference type="NCBI Taxonomy" id="285"/>
    <lineage>
        <taxon>Bacteria</taxon>
        <taxon>Pseudomonadati</taxon>
        <taxon>Pseudomonadota</taxon>
        <taxon>Betaproteobacteria</taxon>
        <taxon>Burkholderiales</taxon>
        <taxon>Comamonadaceae</taxon>
        <taxon>Comamonas</taxon>
    </lineage>
</organism>
<dbReference type="AlphaFoldDB" id="A0A0L7N302"/>
<dbReference type="Proteomes" id="UP000037442">
    <property type="component" value="Unassembled WGS sequence"/>
</dbReference>
<accession>A0A0L7N302</accession>